<organism evidence="1 2">
    <name type="scientific">Lacihabitans lacunae</name>
    <dbReference type="NCBI Taxonomy" id="1028214"/>
    <lineage>
        <taxon>Bacteria</taxon>
        <taxon>Pseudomonadati</taxon>
        <taxon>Bacteroidota</taxon>
        <taxon>Cytophagia</taxon>
        <taxon>Cytophagales</taxon>
        <taxon>Leadbetterellaceae</taxon>
        <taxon>Lacihabitans</taxon>
    </lineage>
</organism>
<evidence type="ECO:0000313" key="1">
    <source>
        <dbReference type="EMBL" id="MFC3809899.1"/>
    </source>
</evidence>
<dbReference type="Gene3D" id="2.50.20.10">
    <property type="entry name" value="Lipoprotein localisation LolA/LolB/LppX"/>
    <property type="match status" value="1"/>
</dbReference>
<reference evidence="2" key="1">
    <citation type="journal article" date="2019" name="Int. J. Syst. Evol. Microbiol.">
        <title>The Global Catalogue of Microorganisms (GCM) 10K type strain sequencing project: providing services to taxonomists for standard genome sequencing and annotation.</title>
        <authorList>
            <consortium name="The Broad Institute Genomics Platform"/>
            <consortium name="The Broad Institute Genome Sequencing Center for Infectious Disease"/>
            <person name="Wu L."/>
            <person name="Ma J."/>
        </authorList>
    </citation>
    <scope>NUCLEOTIDE SEQUENCE [LARGE SCALE GENOMIC DNA]</scope>
    <source>
        <strain evidence="2">CECT 7956</strain>
    </source>
</reference>
<accession>A0ABV7YTK3</accession>
<protein>
    <recommendedName>
        <fullName evidence="3">DUF4292 domain-containing protein</fullName>
    </recommendedName>
</protein>
<dbReference type="Proteomes" id="UP001595616">
    <property type="component" value="Unassembled WGS sequence"/>
</dbReference>
<evidence type="ECO:0000313" key="2">
    <source>
        <dbReference type="Proteomes" id="UP001595616"/>
    </source>
</evidence>
<dbReference type="RefSeq" id="WP_379835528.1">
    <property type="nucleotide sequence ID" value="NZ_JBHRYQ010000001.1"/>
</dbReference>
<sequence length="239" mass="27137">MKKYLILISVLLTKVSFGQEFTESAQVIDKYLEVTKIKTLAPDIKDIVLSYTSESQRGVAETEMKFAFPYKVSMGVFSNGMEIMGMIYDGEKLKRKSSFGGNGNQEPKVGKEAYNEAIRMHPFLELEYAKANITSSLLPSEKIGDMDVYVVQLTDENQKTWKDYFDVKTGFKVKSSFVNESPRGKMESNVLYENYKTFKGSEILFPAIKKQGTQMGEIVSELQSVKINKGIKEKDFEIK</sequence>
<evidence type="ECO:0008006" key="3">
    <source>
        <dbReference type="Google" id="ProtNLM"/>
    </source>
</evidence>
<name>A0ABV7YTK3_9BACT</name>
<keyword evidence="2" id="KW-1185">Reference proteome</keyword>
<proteinExistence type="predicted"/>
<comment type="caution">
    <text evidence="1">The sequence shown here is derived from an EMBL/GenBank/DDBJ whole genome shotgun (WGS) entry which is preliminary data.</text>
</comment>
<dbReference type="EMBL" id="JBHRYQ010000001">
    <property type="protein sequence ID" value="MFC3809899.1"/>
    <property type="molecule type" value="Genomic_DNA"/>
</dbReference>
<gene>
    <name evidence="1" type="ORF">ACFOOI_04480</name>
</gene>